<feature type="signal peptide" evidence="1">
    <location>
        <begin position="1"/>
        <end position="23"/>
    </location>
</feature>
<organism evidence="2 3">
    <name type="scientific">Dispira parvispora</name>
    <dbReference type="NCBI Taxonomy" id="1520584"/>
    <lineage>
        <taxon>Eukaryota</taxon>
        <taxon>Fungi</taxon>
        <taxon>Fungi incertae sedis</taxon>
        <taxon>Zoopagomycota</taxon>
        <taxon>Kickxellomycotina</taxon>
        <taxon>Dimargaritomycetes</taxon>
        <taxon>Dimargaritales</taxon>
        <taxon>Dimargaritaceae</taxon>
        <taxon>Dispira</taxon>
    </lineage>
</organism>
<keyword evidence="3" id="KW-1185">Reference proteome</keyword>
<evidence type="ECO:0000313" key="2">
    <source>
        <dbReference type="EMBL" id="KAJ1953146.1"/>
    </source>
</evidence>
<dbReference type="Proteomes" id="UP001150925">
    <property type="component" value="Unassembled WGS sequence"/>
</dbReference>
<name>A0A9W8APT3_9FUNG</name>
<comment type="caution">
    <text evidence="2">The sequence shown here is derived from an EMBL/GenBank/DDBJ whole genome shotgun (WGS) entry which is preliminary data.</text>
</comment>
<sequence>MQCKNLIVLATVAIMALTSTTFAKPTEEGMANPSLQKRGLGTAIAGAYLTNKALKKGGVNGVARGVGTLAGGWGINKILG</sequence>
<keyword evidence="1" id="KW-0732">Signal</keyword>
<evidence type="ECO:0000313" key="3">
    <source>
        <dbReference type="Proteomes" id="UP001150925"/>
    </source>
</evidence>
<evidence type="ECO:0000256" key="1">
    <source>
        <dbReference type="SAM" id="SignalP"/>
    </source>
</evidence>
<accession>A0A9W8APT3</accession>
<feature type="chain" id="PRO_5040797514" evidence="1">
    <location>
        <begin position="24"/>
        <end position="80"/>
    </location>
</feature>
<protein>
    <submittedName>
        <fullName evidence="2">Uncharacterized protein</fullName>
    </submittedName>
</protein>
<gene>
    <name evidence="2" type="ORF">IWQ62_006066</name>
</gene>
<dbReference type="EMBL" id="JANBPY010002961">
    <property type="protein sequence ID" value="KAJ1953146.1"/>
    <property type="molecule type" value="Genomic_DNA"/>
</dbReference>
<feature type="non-terminal residue" evidence="2">
    <location>
        <position position="80"/>
    </location>
</feature>
<reference evidence="2" key="1">
    <citation type="submission" date="2022-07" db="EMBL/GenBank/DDBJ databases">
        <title>Phylogenomic reconstructions and comparative analyses of Kickxellomycotina fungi.</title>
        <authorList>
            <person name="Reynolds N.K."/>
            <person name="Stajich J.E."/>
            <person name="Barry K."/>
            <person name="Grigoriev I.V."/>
            <person name="Crous P."/>
            <person name="Smith M.E."/>
        </authorList>
    </citation>
    <scope>NUCLEOTIDE SEQUENCE</scope>
    <source>
        <strain evidence="2">RSA 1196</strain>
    </source>
</reference>
<proteinExistence type="predicted"/>
<dbReference type="AlphaFoldDB" id="A0A9W8APT3"/>